<sequence>MNARILTLPEATPVNPELKFDVALNDAIKTIENSESSELDPLLRALRQEIPNDESEFHAWFSSMFKSILQRVDFEKLFDDDVPNSVKDLLSNYAREIAASDVSSPETKAGLVSSPAKAQIIANAWPRLGRWLLQLATCTSVGRRPRTISPRLPPSPHFHHLATILARNLEPFPDVLEADGKPMDCVKSGTKFQNWGRTVENTPAYTFVARTEIGLCNLIKWAAGAKKKVRVAGYRHTWSDFYSSDNEVLVMLLPIKVLTDLPSYSPSMEEIQKSSDLVGIQVSSADSKGALCTVKAGTTNEMLREWCLQNRRWCIPFNVIMVEITLGGSNGPICHGAGLSSTTLSDLVAEFHYIDPHGNKKSISDPDQLKAASGCFGLLGICTALTLRLDAMSMAVMNPVKVPLVLAIPPPVGYKIPDVIDMSGVTPEDLENARQEFIKRCEEDYYLEWFWYPLTKEVWINTWKKVDDAAAIEALQPYPSPFDALIQWGQGWLAEQVINTELFGSLSGRIQAFLFGQITLGAMPHLPEPQNAVRTLTSEAIHFRRGIQNMRCLDSEWEIPIPEAANEPGKRDYSSIQRAWWDAISIFYSRDDVPMRLALEMRLTGGSNVILAPQRGNNLGTTSIEVLTLPTTPKDEWQSFLQQIADAWTSYTDSNGVPLNSRPHWAKEWAGLTIRGQPIEQYLKETAYKDAIPEFREMIGKIATAQGTTVTDMRNRFGNPLLERLLF</sequence>
<dbReference type="STRING" id="1423351.A0A074SC34"/>
<dbReference type="EMBL" id="AZST01000701">
    <property type="protein sequence ID" value="KEP47587.1"/>
    <property type="molecule type" value="Genomic_DNA"/>
</dbReference>
<dbReference type="GO" id="GO:0071949">
    <property type="term" value="F:FAD binding"/>
    <property type="evidence" value="ECO:0007669"/>
    <property type="project" value="InterPro"/>
</dbReference>
<comment type="caution">
    <text evidence="2">The sequence shown here is derived from an EMBL/GenBank/DDBJ whole genome shotgun (WGS) entry which is preliminary data.</text>
</comment>
<dbReference type="Gene3D" id="3.30.465.10">
    <property type="match status" value="1"/>
</dbReference>
<dbReference type="InterPro" id="IPR016166">
    <property type="entry name" value="FAD-bd_PCMH"/>
</dbReference>
<dbReference type="Proteomes" id="UP000027456">
    <property type="component" value="Unassembled WGS sequence"/>
</dbReference>
<dbReference type="PROSITE" id="PS51387">
    <property type="entry name" value="FAD_PCMH"/>
    <property type="match status" value="1"/>
</dbReference>
<name>A0A074SC34_9AGAM</name>
<dbReference type="GO" id="GO:0005739">
    <property type="term" value="C:mitochondrion"/>
    <property type="evidence" value="ECO:0007669"/>
    <property type="project" value="TreeGrafter"/>
</dbReference>
<dbReference type="InterPro" id="IPR010031">
    <property type="entry name" value="FAD_lactone_oxidase-like"/>
</dbReference>
<evidence type="ECO:0000313" key="2">
    <source>
        <dbReference type="EMBL" id="KEP47587.1"/>
    </source>
</evidence>
<proteinExistence type="predicted"/>
<accession>A0A074SC34</accession>
<dbReference type="InterPro" id="IPR016167">
    <property type="entry name" value="FAD-bd_PCMH_sub1"/>
</dbReference>
<evidence type="ECO:0000259" key="1">
    <source>
        <dbReference type="PROSITE" id="PS51387"/>
    </source>
</evidence>
<dbReference type="InterPro" id="IPR016169">
    <property type="entry name" value="FAD-bd_PCMH_sub2"/>
</dbReference>
<dbReference type="OrthoDB" id="610608at2759"/>
<dbReference type="Gene3D" id="3.30.43.10">
    <property type="entry name" value="Uridine Diphospho-n-acetylenolpyruvylglucosamine Reductase, domain 2"/>
    <property type="match status" value="1"/>
</dbReference>
<organism evidence="2 3">
    <name type="scientific">Rhizoctonia solani 123E</name>
    <dbReference type="NCBI Taxonomy" id="1423351"/>
    <lineage>
        <taxon>Eukaryota</taxon>
        <taxon>Fungi</taxon>
        <taxon>Dikarya</taxon>
        <taxon>Basidiomycota</taxon>
        <taxon>Agaricomycotina</taxon>
        <taxon>Agaricomycetes</taxon>
        <taxon>Cantharellales</taxon>
        <taxon>Ceratobasidiaceae</taxon>
        <taxon>Rhizoctonia</taxon>
    </lineage>
</organism>
<feature type="domain" description="FAD-binding PCMH-type" evidence="1">
    <location>
        <begin position="199"/>
        <end position="392"/>
    </location>
</feature>
<keyword evidence="3" id="KW-1185">Reference proteome</keyword>
<dbReference type="PANTHER" id="PTHR43762">
    <property type="entry name" value="L-GULONOLACTONE OXIDASE"/>
    <property type="match status" value="1"/>
</dbReference>
<evidence type="ECO:0000313" key="3">
    <source>
        <dbReference type="Proteomes" id="UP000027456"/>
    </source>
</evidence>
<dbReference type="AlphaFoldDB" id="A0A074SC34"/>
<dbReference type="SUPFAM" id="SSF56176">
    <property type="entry name" value="FAD-binding/transporter-associated domain-like"/>
    <property type="match status" value="1"/>
</dbReference>
<gene>
    <name evidence="2" type="ORF">V565_150510</name>
</gene>
<dbReference type="HOGENOM" id="CLU_014049_1_0_1"/>
<dbReference type="PANTHER" id="PTHR43762:SF1">
    <property type="entry name" value="D-ARABINONO-1,4-LACTONE OXIDASE"/>
    <property type="match status" value="1"/>
</dbReference>
<protein>
    <submittedName>
        <fullName evidence="2">Substrate-binding domain cholesterol oxidase</fullName>
    </submittedName>
</protein>
<reference evidence="2 3" key="1">
    <citation type="submission" date="2013-12" db="EMBL/GenBank/DDBJ databases">
        <authorList>
            <person name="Cubeta M."/>
            <person name="Pakala S."/>
            <person name="Fedorova N."/>
            <person name="Thomas E."/>
            <person name="Dean R."/>
            <person name="Jabaji S."/>
            <person name="Neate S."/>
            <person name="Toda T."/>
            <person name="Tavantzis S."/>
            <person name="Vilgalys R."/>
            <person name="Bharathan N."/>
            <person name="Pakala S."/>
            <person name="Losada L.S."/>
            <person name="Zafar N."/>
            <person name="Nierman W."/>
        </authorList>
    </citation>
    <scope>NUCLEOTIDE SEQUENCE [LARGE SCALE GENOMIC DNA]</scope>
    <source>
        <strain evidence="2 3">123E</strain>
    </source>
</reference>
<dbReference type="GO" id="GO:0003885">
    <property type="term" value="F:D-arabinono-1,4-lactone oxidase activity"/>
    <property type="evidence" value="ECO:0007669"/>
    <property type="project" value="TreeGrafter"/>
</dbReference>
<dbReference type="InterPro" id="IPR036318">
    <property type="entry name" value="FAD-bd_PCMH-like_sf"/>
</dbReference>